<evidence type="ECO:0000259" key="1">
    <source>
        <dbReference type="PROSITE" id="PS50041"/>
    </source>
</evidence>
<protein>
    <recommendedName>
        <fullName evidence="1">C-type lectin domain-containing protein</fullName>
    </recommendedName>
</protein>
<dbReference type="Gene3D" id="3.10.100.10">
    <property type="entry name" value="Mannose-Binding Protein A, subunit A"/>
    <property type="match status" value="1"/>
</dbReference>
<dbReference type="InterPro" id="IPR001304">
    <property type="entry name" value="C-type_lectin-like"/>
</dbReference>
<dbReference type="InterPro" id="IPR016186">
    <property type="entry name" value="C-type_lectin-like/link_sf"/>
</dbReference>
<comment type="caution">
    <text evidence="2">The sequence shown here is derived from an EMBL/GenBank/DDBJ whole genome shotgun (WGS) entry which is preliminary data.</text>
</comment>
<dbReference type="PANTHER" id="PTHR22803">
    <property type="entry name" value="MANNOSE, PHOSPHOLIPASE, LECTIN RECEPTOR RELATED"/>
    <property type="match status" value="1"/>
</dbReference>
<evidence type="ECO:0000313" key="3">
    <source>
        <dbReference type="Proteomes" id="UP001209878"/>
    </source>
</evidence>
<dbReference type="InterPro" id="IPR016187">
    <property type="entry name" value="CTDL_fold"/>
</dbReference>
<evidence type="ECO:0000313" key="2">
    <source>
        <dbReference type="EMBL" id="KAK2179580.1"/>
    </source>
</evidence>
<dbReference type="Pfam" id="PF00059">
    <property type="entry name" value="Lectin_C"/>
    <property type="match status" value="1"/>
</dbReference>
<dbReference type="AlphaFoldDB" id="A0AAD9KZ58"/>
<proteinExistence type="predicted"/>
<name>A0AAD9KZ58_RIDPI</name>
<dbReference type="CDD" id="cd00037">
    <property type="entry name" value="CLECT"/>
    <property type="match status" value="1"/>
</dbReference>
<keyword evidence="3" id="KW-1185">Reference proteome</keyword>
<feature type="domain" description="C-type lectin" evidence="1">
    <location>
        <begin position="1"/>
        <end position="113"/>
    </location>
</feature>
<dbReference type="SUPFAM" id="SSF56436">
    <property type="entry name" value="C-type lectin-like"/>
    <property type="match status" value="1"/>
</dbReference>
<sequence length="115" mass="13167">MTWAESRANCKRLPGGADLVAIETQQENEFLLKMITDLRQGNCAIVLTSGRKNSEGGWYWASTGKPFSYTYWWPGEPNNVEGAEDVVEFYYHTTGTYRWNDRRAGQKFCSLCEIP</sequence>
<dbReference type="Proteomes" id="UP001209878">
    <property type="component" value="Unassembled WGS sequence"/>
</dbReference>
<organism evidence="2 3">
    <name type="scientific">Ridgeia piscesae</name>
    <name type="common">Tubeworm</name>
    <dbReference type="NCBI Taxonomy" id="27915"/>
    <lineage>
        <taxon>Eukaryota</taxon>
        <taxon>Metazoa</taxon>
        <taxon>Spiralia</taxon>
        <taxon>Lophotrochozoa</taxon>
        <taxon>Annelida</taxon>
        <taxon>Polychaeta</taxon>
        <taxon>Sedentaria</taxon>
        <taxon>Canalipalpata</taxon>
        <taxon>Sabellida</taxon>
        <taxon>Siboglinidae</taxon>
        <taxon>Ridgeia</taxon>
    </lineage>
</organism>
<dbReference type="EMBL" id="JAODUO010000482">
    <property type="protein sequence ID" value="KAK2179580.1"/>
    <property type="molecule type" value="Genomic_DNA"/>
</dbReference>
<reference evidence="2" key="1">
    <citation type="journal article" date="2023" name="Mol. Biol. Evol.">
        <title>Third-Generation Sequencing Reveals the Adaptive Role of the Epigenome in Three Deep-Sea Polychaetes.</title>
        <authorList>
            <person name="Perez M."/>
            <person name="Aroh O."/>
            <person name="Sun Y."/>
            <person name="Lan Y."/>
            <person name="Juniper S.K."/>
            <person name="Young C.R."/>
            <person name="Angers B."/>
            <person name="Qian P.Y."/>
        </authorList>
    </citation>
    <scope>NUCLEOTIDE SEQUENCE</scope>
    <source>
        <strain evidence="2">R07B-5</strain>
    </source>
</reference>
<accession>A0AAD9KZ58</accession>
<dbReference type="PROSITE" id="PS50041">
    <property type="entry name" value="C_TYPE_LECTIN_2"/>
    <property type="match status" value="1"/>
</dbReference>
<dbReference type="InterPro" id="IPR050111">
    <property type="entry name" value="C-type_lectin/snaclec_domain"/>
</dbReference>
<gene>
    <name evidence="2" type="ORF">NP493_482g02000</name>
</gene>